<evidence type="ECO:0000256" key="1">
    <source>
        <dbReference type="ARBA" id="ARBA00022801"/>
    </source>
</evidence>
<dbReference type="InterPro" id="IPR018228">
    <property type="entry name" value="DNase_TatD-rel_CS"/>
</dbReference>
<dbReference type="OMA" id="DYHIAKS"/>
<organism evidence="2 3">
    <name type="scientific">Polarella glacialis</name>
    <name type="common">Dinoflagellate</name>
    <dbReference type="NCBI Taxonomy" id="89957"/>
    <lineage>
        <taxon>Eukaryota</taxon>
        <taxon>Sar</taxon>
        <taxon>Alveolata</taxon>
        <taxon>Dinophyceae</taxon>
        <taxon>Suessiales</taxon>
        <taxon>Suessiaceae</taxon>
        <taxon>Polarella</taxon>
    </lineage>
</organism>
<comment type="caution">
    <text evidence="2">The sequence shown here is derived from an EMBL/GenBank/DDBJ whole genome shotgun (WGS) entry which is preliminary data.</text>
</comment>
<gene>
    <name evidence="2" type="ORF">PGLA1383_LOCUS19465</name>
</gene>
<dbReference type="PANTHER" id="PTHR46124:SF2">
    <property type="entry name" value="D-AMINOACYL-TRNA DEACYLASE"/>
    <property type="match status" value="1"/>
</dbReference>
<dbReference type="AlphaFoldDB" id="A0A813EQ79"/>
<keyword evidence="3" id="KW-1185">Reference proteome</keyword>
<dbReference type="GO" id="GO:0016788">
    <property type="term" value="F:hydrolase activity, acting on ester bonds"/>
    <property type="evidence" value="ECO:0007669"/>
    <property type="project" value="InterPro"/>
</dbReference>
<dbReference type="Gene3D" id="3.20.20.140">
    <property type="entry name" value="Metal-dependent hydrolases"/>
    <property type="match status" value="1"/>
</dbReference>
<dbReference type="Pfam" id="PF01026">
    <property type="entry name" value="TatD_DNase"/>
    <property type="match status" value="1"/>
</dbReference>
<evidence type="ECO:0000313" key="2">
    <source>
        <dbReference type="EMBL" id="CAE8601168.1"/>
    </source>
</evidence>
<name>A0A813EQ79_POLGL</name>
<dbReference type="PROSITE" id="PS01090">
    <property type="entry name" value="TATD_2"/>
    <property type="match status" value="1"/>
</dbReference>
<protein>
    <submittedName>
        <fullName evidence="2">Uncharacterized protein</fullName>
    </submittedName>
</protein>
<dbReference type="SUPFAM" id="SSF51556">
    <property type="entry name" value="Metallo-dependent hydrolases"/>
    <property type="match status" value="1"/>
</dbReference>
<reference evidence="2" key="1">
    <citation type="submission" date="2021-02" db="EMBL/GenBank/DDBJ databases">
        <authorList>
            <person name="Dougan E. K."/>
            <person name="Rhodes N."/>
            <person name="Thang M."/>
            <person name="Chan C."/>
        </authorList>
    </citation>
    <scope>NUCLEOTIDE SEQUENCE</scope>
</reference>
<proteinExistence type="predicted"/>
<dbReference type="OrthoDB" id="6079689at2759"/>
<keyword evidence="1" id="KW-0378">Hydrolase</keyword>
<dbReference type="EMBL" id="CAJNNV010012873">
    <property type="protein sequence ID" value="CAE8601168.1"/>
    <property type="molecule type" value="Genomic_DNA"/>
</dbReference>
<dbReference type="Proteomes" id="UP000654075">
    <property type="component" value="Unassembled WGS sequence"/>
</dbReference>
<dbReference type="InterPro" id="IPR001130">
    <property type="entry name" value="TatD-like"/>
</dbReference>
<feature type="non-terminal residue" evidence="2">
    <location>
        <position position="329"/>
    </location>
</feature>
<evidence type="ECO:0000313" key="3">
    <source>
        <dbReference type="Proteomes" id="UP000654075"/>
    </source>
</evidence>
<dbReference type="PANTHER" id="PTHR46124">
    <property type="entry name" value="D-AMINOACYL-TRNA DEACYLASE"/>
    <property type="match status" value="1"/>
</dbReference>
<dbReference type="InterPro" id="IPR032466">
    <property type="entry name" value="Metal_Hydrolase"/>
</dbReference>
<sequence>MAAMASRPPRLQGAAAQPTFAARALPAFGFSSGPPRRLCQTGRGFVRPLLAAAVPWLASARRLQQQRCCGSAAASSKSHYVDVHCHLTHAAFVSHAGEDEAVERARKAGLHRVVVNGVEPKDNRAVLDLCGRHPDICRAALGIYPLNASAAEIDRADFTQRTGMEAPEALDVGKELSFIDQMAAAGRLIAVGEAGLDKMYGYTEKLLGAQEEVLRELCRIAVRHRLPIIVHSRAAEERTFRVLESEGVELADFHCYTGKKKLAVQIAEAGYYFSMPASITRNGQFQALYSVLPPDRVLTETDAPYMAPERGNWPNEPCNVPPAISAMAK</sequence>
<accession>A0A813EQ79</accession>
<dbReference type="CDD" id="cd01310">
    <property type="entry name" value="TatD_DNAse"/>
    <property type="match status" value="1"/>
</dbReference>